<dbReference type="GO" id="GO:0005200">
    <property type="term" value="F:structural constituent of cytoskeleton"/>
    <property type="evidence" value="ECO:0007669"/>
    <property type="project" value="InterPro"/>
</dbReference>
<keyword evidence="10" id="KW-0539">Nucleus</keyword>
<keyword evidence="8" id="KW-0970">Cilium biogenesis/degradation</keyword>
<accession>A0A9Q1HGK6</accession>
<dbReference type="Gene3D" id="3.40.50.1440">
    <property type="entry name" value="Tubulin/FtsZ, GTPase domain"/>
    <property type="match status" value="1"/>
</dbReference>
<dbReference type="EMBL" id="JAIZAY010000004">
    <property type="protein sequence ID" value="KAJ8044188.1"/>
    <property type="molecule type" value="Genomic_DNA"/>
</dbReference>
<keyword evidence="17" id="KW-1185">Reference proteome</keyword>
<dbReference type="PRINTS" id="PR01161">
    <property type="entry name" value="TUBULIN"/>
</dbReference>
<evidence type="ECO:0000313" key="17">
    <source>
        <dbReference type="Proteomes" id="UP001152320"/>
    </source>
</evidence>
<comment type="similarity">
    <text evidence="4 14">Belongs to the tubulin family.</text>
</comment>
<dbReference type="GO" id="GO:0005929">
    <property type="term" value="C:cilium"/>
    <property type="evidence" value="ECO:0007669"/>
    <property type="project" value="UniProtKB-SubCell"/>
</dbReference>
<dbReference type="InterPro" id="IPR017975">
    <property type="entry name" value="Tubulin_CS"/>
</dbReference>
<dbReference type="AlphaFoldDB" id="A0A9Q1HGK6"/>
<dbReference type="SUPFAM" id="SSF52490">
    <property type="entry name" value="Tubulin nucleotide-binding domain-like"/>
    <property type="match status" value="1"/>
</dbReference>
<dbReference type="GO" id="GO:0005525">
    <property type="term" value="F:GTP binding"/>
    <property type="evidence" value="ECO:0007669"/>
    <property type="project" value="UniProtKB-UniRule"/>
</dbReference>
<name>A0A9Q1HGK6_HOLLE</name>
<comment type="caution">
    <text evidence="16">The sequence shown here is derived from an EMBL/GenBank/DDBJ whole genome shotgun (WGS) entry which is preliminary data.</text>
</comment>
<keyword evidence="9 14" id="KW-0342">GTP-binding</keyword>
<dbReference type="InterPro" id="IPR002967">
    <property type="entry name" value="Delta_tubulin"/>
</dbReference>
<evidence type="ECO:0000313" key="16">
    <source>
        <dbReference type="EMBL" id="KAJ8044188.1"/>
    </source>
</evidence>
<evidence type="ECO:0000256" key="14">
    <source>
        <dbReference type="RuleBase" id="RU000352"/>
    </source>
</evidence>
<dbReference type="Proteomes" id="UP001152320">
    <property type="component" value="Chromosome 4"/>
</dbReference>
<sequence>MSVVTLQLGQCGNQIGQLFFDTLIKDNHPKTKGKITQQYLGQSFQRFFTQRDNGCYEARAVSVDTEKKVVSKVLNKAEKTGKWCYPEGQQLSGRRGAGNNWADGFYNHGTKCEEEVLDLVQKELEKCDHFGGFLSLMSIGGGTGSGLGTHITQALKDNFDRSFLVNVLIWPHSAGEVIVQNYNAVLSLAHLSESTDALLIFQNDSIKKIVQKMSPASKVTFFDMNKIVTDHLASTLQPAVSEFGSRNLLGSYLEYLVPHPDYKLLTTRFVPQLTEGAIPFSTFKWSSLTKTTNQMLITQDITEEGV</sequence>
<dbReference type="GO" id="GO:0005814">
    <property type="term" value="C:centriole"/>
    <property type="evidence" value="ECO:0007669"/>
    <property type="project" value="UniProtKB-SubCell"/>
</dbReference>
<dbReference type="InterPro" id="IPR000217">
    <property type="entry name" value="Tubulin"/>
</dbReference>
<evidence type="ECO:0000256" key="6">
    <source>
        <dbReference type="ARBA" id="ARBA00022701"/>
    </source>
</evidence>
<feature type="domain" description="Tubulin/FtsZ GTPase" evidence="15">
    <location>
        <begin position="44"/>
        <end position="243"/>
    </location>
</feature>
<dbReference type="GO" id="GO:0030030">
    <property type="term" value="P:cell projection organization"/>
    <property type="evidence" value="ECO:0007669"/>
    <property type="project" value="UniProtKB-KW"/>
</dbReference>
<reference evidence="16" key="1">
    <citation type="submission" date="2021-10" db="EMBL/GenBank/DDBJ databases">
        <title>Tropical sea cucumber genome reveals ecological adaptation and Cuvierian tubules defense mechanism.</title>
        <authorList>
            <person name="Chen T."/>
        </authorList>
    </citation>
    <scope>NUCLEOTIDE SEQUENCE</scope>
    <source>
        <strain evidence="16">Nanhai2018</strain>
        <tissue evidence="16">Muscle</tissue>
    </source>
</reference>
<dbReference type="InterPro" id="IPR036525">
    <property type="entry name" value="Tubulin/FtsZ_GTPase_sf"/>
</dbReference>
<dbReference type="PANTHER" id="PTHR11588">
    <property type="entry name" value="TUBULIN"/>
    <property type="match status" value="1"/>
</dbReference>
<dbReference type="InterPro" id="IPR008280">
    <property type="entry name" value="Tub_FtsZ_C"/>
</dbReference>
<organism evidence="16 17">
    <name type="scientific">Holothuria leucospilota</name>
    <name type="common">Black long sea cucumber</name>
    <name type="synonym">Mertensiothuria leucospilota</name>
    <dbReference type="NCBI Taxonomy" id="206669"/>
    <lineage>
        <taxon>Eukaryota</taxon>
        <taxon>Metazoa</taxon>
        <taxon>Echinodermata</taxon>
        <taxon>Eleutherozoa</taxon>
        <taxon>Echinozoa</taxon>
        <taxon>Holothuroidea</taxon>
        <taxon>Aspidochirotacea</taxon>
        <taxon>Aspidochirotida</taxon>
        <taxon>Holothuriidae</taxon>
        <taxon>Holothuria</taxon>
    </lineage>
</organism>
<protein>
    <recommendedName>
        <fullName evidence="5">Tubulin delta chain</fullName>
    </recommendedName>
    <alternativeName>
        <fullName evidence="12">Delta-tubulin</fullName>
    </alternativeName>
</protein>
<dbReference type="PROSITE" id="PS00227">
    <property type="entry name" value="TUBULIN"/>
    <property type="match status" value="1"/>
</dbReference>
<evidence type="ECO:0000259" key="15">
    <source>
        <dbReference type="SMART" id="SM00864"/>
    </source>
</evidence>
<dbReference type="SUPFAM" id="SSF55307">
    <property type="entry name" value="Tubulin C-terminal domain-like"/>
    <property type="match status" value="1"/>
</dbReference>
<evidence type="ECO:0000256" key="11">
    <source>
        <dbReference type="ARBA" id="ARBA00023273"/>
    </source>
</evidence>
<comment type="function">
    <text evidence="13">Acts as a positive regulator of hedgehog signaling and regulates ciliary function.</text>
</comment>
<dbReference type="OrthoDB" id="10250004at2759"/>
<comment type="subcellular location">
    <subcellularLocation>
        <location evidence="3">Cell projection</location>
        <location evidence="3">Cilium</location>
    </subcellularLocation>
    <subcellularLocation>
        <location evidence="1">Cytoplasm</location>
        <location evidence="1">Cytoskeleton</location>
        <location evidence="1">Microtubule organizing center</location>
        <location evidence="1">Centrosome</location>
        <location evidence="1">Centriole</location>
    </subcellularLocation>
    <subcellularLocation>
        <location evidence="2">Nucleus</location>
    </subcellularLocation>
</comment>
<evidence type="ECO:0000256" key="10">
    <source>
        <dbReference type="ARBA" id="ARBA00023242"/>
    </source>
</evidence>
<evidence type="ECO:0000256" key="3">
    <source>
        <dbReference type="ARBA" id="ARBA00004138"/>
    </source>
</evidence>
<dbReference type="GO" id="GO:0005634">
    <property type="term" value="C:nucleus"/>
    <property type="evidence" value="ECO:0007669"/>
    <property type="project" value="UniProtKB-SubCell"/>
</dbReference>
<dbReference type="PRINTS" id="PR01224">
    <property type="entry name" value="DELTATUBULIN"/>
</dbReference>
<evidence type="ECO:0000256" key="13">
    <source>
        <dbReference type="ARBA" id="ARBA00046149"/>
    </source>
</evidence>
<evidence type="ECO:0000256" key="8">
    <source>
        <dbReference type="ARBA" id="ARBA00022794"/>
    </source>
</evidence>
<evidence type="ECO:0000256" key="9">
    <source>
        <dbReference type="ARBA" id="ARBA00023134"/>
    </source>
</evidence>
<dbReference type="Pfam" id="PF00091">
    <property type="entry name" value="Tubulin"/>
    <property type="match status" value="1"/>
</dbReference>
<evidence type="ECO:0000256" key="4">
    <source>
        <dbReference type="ARBA" id="ARBA00009636"/>
    </source>
</evidence>
<dbReference type="SMART" id="SM00864">
    <property type="entry name" value="Tubulin"/>
    <property type="match status" value="1"/>
</dbReference>
<evidence type="ECO:0000256" key="5">
    <source>
        <dbReference type="ARBA" id="ARBA00014184"/>
    </source>
</evidence>
<gene>
    <name evidence="16" type="ORF">HOLleu_11576</name>
</gene>
<dbReference type="GO" id="GO:0007017">
    <property type="term" value="P:microtubule-based process"/>
    <property type="evidence" value="ECO:0007669"/>
    <property type="project" value="InterPro"/>
</dbReference>
<dbReference type="GO" id="GO:0005874">
    <property type="term" value="C:microtubule"/>
    <property type="evidence" value="ECO:0007669"/>
    <property type="project" value="UniProtKB-KW"/>
</dbReference>
<keyword evidence="6 14" id="KW-0493">Microtubule</keyword>
<evidence type="ECO:0000256" key="1">
    <source>
        <dbReference type="ARBA" id="ARBA00004114"/>
    </source>
</evidence>
<evidence type="ECO:0000256" key="2">
    <source>
        <dbReference type="ARBA" id="ARBA00004123"/>
    </source>
</evidence>
<proteinExistence type="inferred from homology"/>
<dbReference type="CDD" id="cd02189">
    <property type="entry name" value="delta_zeta_tubulin-like"/>
    <property type="match status" value="1"/>
</dbReference>
<dbReference type="InterPro" id="IPR003008">
    <property type="entry name" value="Tubulin_FtsZ_GTPase"/>
</dbReference>
<evidence type="ECO:0000256" key="7">
    <source>
        <dbReference type="ARBA" id="ARBA00022741"/>
    </source>
</evidence>
<keyword evidence="11" id="KW-0966">Cell projection</keyword>
<keyword evidence="7 14" id="KW-0547">Nucleotide-binding</keyword>
<evidence type="ECO:0000256" key="12">
    <source>
        <dbReference type="ARBA" id="ARBA00030594"/>
    </source>
</evidence>